<evidence type="ECO:0000256" key="1">
    <source>
        <dbReference type="SAM" id="Coils"/>
    </source>
</evidence>
<evidence type="ECO:0000313" key="4">
    <source>
        <dbReference type="WBParaSite" id="ASIM_0000434301-mRNA-1"/>
    </source>
</evidence>
<dbReference type="Proteomes" id="UP000267096">
    <property type="component" value="Unassembled WGS sequence"/>
</dbReference>
<keyword evidence="3" id="KW-1185">Reference proteome</keyword>
<accession>A0A0M3J9S4</accession>
<dbReference type="SUPFAM" id="SSF57997">
    <property type="entry name" value="Tropomyosin"/>
    <property type="match status" value="1"/>
</dbReference>
<dbReference type="AlphaFoldDB" id="A0A0M3J9S4"/>
<reference evidence="2 3" key="2">
    <citation type="submission" date="2018-11" db="EMBL/GenBank/DDBJ databases">
        <authorList>
            <consortium name="Pathogen Informatics"/>
        </authorList>
    </citation>
    <scope>NUCLEOTIDE SEQUENCE [LARGE SCALE GENOMIC DNA]</scope>
</reference>
<organism evidence="4">
    <name type="scientific">Anisakis simplex</name>
    <name type="common">Herring worm</name>
    <dbReference type="NCBI Taxonomy" id="6269"/>
    <lineage>
        <taxon>Eukaryota</taxon>
        <taxon>Metazoa</taxon>
        <taxon>Ecdysozoa</taxon>
        <taxon>Nematoda</taxon>
        <taxon>Chromadorea</taxon>
        <taxon>Rhabditida</taxon>
        <taxon>Spirurina</taxon>
        <taxon>Ascaridomorpha</taxon>
        <taxon>Ascaridoidea</taxon>
        <taxon>Anisakidae</taxon>
        <taxon>Anisakis</taxon>
        <taxon>Anisakis simplex complex</taxon>
    </lineage>
</organism>
<feature type="coiled-coil region" evidence="1">
    <location>
        <begin position="12"/>
        <end position="46"/>
    </location>
</feature>
<dbReference type="WBParaSite" id="ASIM_0000434301-mRNA-1">
    <property type="protein sequence ID" value="ASIM_0000434301-mRNA-1"/>
    <property type="gene ID" value="ASIM_0000434301"/>
</dbReference>
<dbReference type="EMBL" id="UYRR01007043">
    <property type="protein sequence ID" value="VDK23243.1"/>
    <property type="molecule type" value="Genomic_DNA"/>
</dbReference>
<sequence length="83" mass="9408">MSLLCMMEFSARKALENRMDVDHDRCMELEQKLREAQSLLTETETKSDEVCAIDTNLLSVFNNAILPVDGQIFGVIPPILDIH</sequence>
<protein>
    <submittedName>
        <fullName evidence="4">Guanine nucleotide-binding protein subunit gamma 2-like</fullName>
    </submittedName>
</protein>
<name>A0A0M3J9S4_ANISI</name>
<evidence type="ECO:0000313" key="3">
    <source>
        <dbReference type="Proteomes" id="UP000267096"/>
    </source>
</evidence>
<reference evidence="4" key="1">
    <citation type="submission" date="2017-02" db="UniProtKB">
        <authorList>
            <consortium name="WormBaseParasite"/>
        </authorList>
    </citation>
    <scope>IDENTIFICATION</scope>
</reference>
<dbReference type="Gene3D" id="1.20.5.170">
    <property type="match status" value="1"/>
</dbReference>
<evidence type="ECO:0000313" key="2">
    <source>
        <dbReference type="EMBL" id="VDK23243.1"/>
    </source>
</evidence>
<gene>
    <name evidence="2" type="ORF">ASIM_LOCUS4158</name>
</gene>
<keyword evidence="1" id="KW-0175">Coiled coil</keyword>
<proteinExistence type="predicted"/>